<dbReference type="InterPro" id="IPR037021">
    <property type="entry name" value="RnfH_sf"/>
</dbReference>
<comment type="caution">
    <text evidence="3">The sequence shown here is derived from an EMBL/GenBank/DDBJ whole genome shotgun (WGS) entry which is preliminary data.</text>
</comment>
<evidence type="ECO:0000313" key="4">
    <source>
        <dbReference type="Proteomes" id="UP001206572"/>
    </source>
</evidence>
<reference evidence="3 4" key="1">
    <citation type="submission" date="2022-08" db="EMBL/GenBank/DDBJ databases">
        <title>Reclassification of Massilia species as members of the genera Telluria, Duganella, Pseudoduganella, Mokoshia gen. nov. and Zemynaea gen. nov. using orthogonal and non-orthogonal genome-based approaches.</title>
        <authorList>
            <person name="Bowman J.P."/>
        </authorList>
    </citation>
    <scope>NUCLEOTIDE SEQUENCE [LARGE SCALE GENOMIC DNA]</scope>
    <source>
        <strain evidence="3 4">JCM 31661</strain>
    </source>
</reference>
<protein>
    <recommendedName>
        <fullName evidence="2">UPF0125 protein NX780_15760</fullName>
    </recommendedName>
</protein>
<name>A0ABT2ANJ0_9BURK</name>
<comment type="similarity">
    <text evidence="1 2">Belongs to the UPF0125 (RnfH) family.</text>
</comment>
<dbReference type="PANTHER" id="PTHR37483:SF1">
    <property type="entry name" value="UPF0125 PROTEIN RATB"/>
    <property type="match status" value="1"/>
</dbReference>
<evidence type="ECO:0000256" key="2">
    <source>
        <dbReference type="HAMAP-Rule" id="MF_00460"/>
    </source>
</evidence>
<keyword evidence="4" id="KW-1185">Reference proteome</keyword>
<dbReference type="NCBIfam" id="NF002490">
    <property type="entry name" value="PRK01777.1"/>
    <property type="match status" value="1"/>
</dbReference>
<organism evidence="3 4">
    <name type="scientific">Massilia agri</name>
    <dbReference type="NCBI Taxonomy" id="1886785"/>
    <lineage>
        <taxon>Bacteria</taxon>
        <taxon>Pseudomonadati</taxon>
        <taxon>Pseudomonadota</taxon>
        <taxon>Betaproteobacteria</taxon>
        <taxon>Burkholderiales</taxon>
        <taxon>Oxalobacteraceae</taxon>
        <taxon>Telluria group</taxon>
        <taxon>Massilia</taxon>
    </lineage>
</organism>
<accession>A0ABT2ANJ0</accession>
<dbReference type="HAMAP" id="MF_00460">
    <property type="entry name" value="UPF0125_RnfH"/>
    <property type="match status" value="1"/>
</dbReference>
<dbReference type="InterPro" id="IPR016155">
    <property type="entry name" value="Mopterin_synth/thiamin_S_b"/>
</dbReference>
<dbReference type="PANTHER" id="PTHR37483">
    <property type="entry name" value="UPF0125 PROTEIN RATB"/>
    <property type="match status" value="1"/>
</dbReference>
<dbReference type="InterPro" id="IPR005346">
    <property type="entry name" value="RnfH"/>
</dbReference>
<sequence>MAEMLQVTVCYAGAGFEYLHPMQVRIGSTIGEAIEQSGVLQAYPDINLSTQPVGIYAKKKTLDTVLRERDRIEIYRPLVADPKESRRKRAAKREGAA</sequence>
<dbReference type="SUPFAM" id="SSF54285">
    <property type="entry name" value="MoaD/ThiS"/>
    <property type="match status" value="1"/>
</dbReference>
<dbReference type="Gene3D" id="3.10.20.280">
    <property type="entry name" value="RnfH-like"/>
    <property type="match status" value="1"/>
</dbReference>
<proteinExistence type="inferred from homology"/>
<evidence type="ECO:0000256" key="1">
    <source>
        <dbReference type="ARBA" id="ARBA00010645"/>
    </source>
</evidence>
<dbReference type="EMBL" id="JANUHA010000011">
    <property type="protein sequence ID" value="MCS0597804.1"/>
    <property type="molecule type" value="Genomic_DNA"/>
</dbReference>
<dbReference type="Pfam" id="PF03658">
    <property type="entry name" value="Ub-RnfH"/>
    <property type="match status" value="1"/>
</dbReference>
<dbReference type="RefSeq" id="WP_258828826.1">
    <property type="nucleotide sequence ID" value="NZ_JANUHA010000011.1"/>
</dbReference>
<gene>
    <name evidence="3" type="ORF">NX780_15760</name>
</gene>
<evidence type="ECO:0000313" key="3">
    <source>
        <dbReference type="EMBL" id="MCS0597804.1"/>
    </source>
</evidence>
<dbReference type="Proteomes" id="UP001206572">
    <property type="component" value="Unassembled WGS sequence"/>
</dbReference>